<dbReference type="EMBL" id="MW598459">
    <property type="protein sequence ID" value="UGL59890.1"/>
    <property type="molecule type" value="Genomic_DNA"/>
</dbReference>
<accession>A0AAE8YI96</accession>
<dbReference type="RefSeq" id="YP_010650911.1">
    <property type="nucleotide sequence ID" value="NC_070780.1"/>
</dbReference>
<evidence type="ECO:0000313" key="1">
    <source>
        <dbReference type="EMBL" id="UGL59890.1"/>
    </source>
</evidence>
<protein>
    <submittedName>
        <fullName evidence="1">Uncharacterized protein</fullName>
    </submittedName>
</protein>
<keyword evidence="2" id="KW-1185">Reference proteome</keyword>
<proteinExistence type="predicted"/>
<name>A0AAE8YI96_9CAUD</name>
<organism evidence="1 2">
    <name type="scientific">Escherichia phage vB_EcoM_RZ</name>
    <dbReference type="NCBI Taxonomy" id="2893954"/>
    <lineage>
        <taxon>Viruses</taxon>
        <taxon>Duplodnaviria</taxon>
        <taxon>Heunggongvirae</taxon>
        <taxon>Uroviricota</taxon>
        <taxon>Caudoviricetes</taxon>
        <taxon>Pantevenvirales</taxon>
        <taxon>Straboviridae</taxon>
        <taxon>Tevenvirinae</taxon>
        <taxon>Gaprivervirus</taxon>
        <taxon>Gaprivervirus arezed</taxon>
    </lineage>
</organism>
<dbReference type="GeneID" id="77926502"/>
<dbReference type="Proteomes" id="UP000828108">
    <property type="component" value="Segment"/>
</dbReference>
<sequence length="35" mass="4061">MLLLLLIVGTVIGLLLLEKRNKHLAEENWKRGNVY</sequence>
<reference evidence="1 2" key="1">
    <citation type="submission" date="2021-02" db="EMBL/GenBank/DDBJ databases">
        <authorList>
            <person name="Zhang R."/>
            <person name="Yu X."/>
            <person name="Xu J."/>
            <person name="Liu X."/>
        </authorList>
    </citation>
    <scope>NUCLEOTIDE SEQUENCE [LARGE SCALE GENOMIC DNA]</scope>
</reference>
<dbReference type="KEGG" id="vg:77926502"/>
<evidence type="ECO:0000313" key="2">
    <source>
        <dbReference type="Proteomes" id="UP000828108"/>
    </source>
</evidence>